<dbReference type="EMBL" id="SJPW01000005">
    <property type="protein sequence ID" value="TWU50522.1"/>
    <property type="molecule type" value="Genomic_DNA"/>
</dbReference>
<dbReference type="InterPro" id="IPR011990">
    <property type="entry name" value="TPR-like_helical_dom_sf"/>
</dbReference>
<evidence type="ECO:0000313" key="2">
    <source>
        <dbReference type="Proteomes" id="UP000318288"/>
    </source>
</evidence>
<gene>
    <name evidence="1" type="ORF">Poly51_38120</name>
</gene>
<dbReference type="OrthoDB" id="9778224at2"/>
<keyword evidence="2" id="KW-1185">Reference proteome</keyword>
<comment type="caution">
    <text evidence="1">The sequence shown here is derived from an EMBL/GenBank/DDBJ whole genome shotgun (WGS) entry which is preliminary data.</text>
</comment>
<reference evidence="1 2" key="1">
    <citation type="submission" date="2019-02" db="EMBL/GenBank/DDBJ databases">
        <title>Deep-cultivation of Planctomycetes and their phenomic and genomic characterization uncovers novel biology.</title>
        <authorList>
            <person name="Wiegand S."/>
            <person name="Jogler M."/>
            <person name="Boedeker C."/>
            <person name="Pinto D."/>
            <person name="Vollmers J."/>
            <person name="Rivas-Marin E."/>
            <person name="Kohn T."/>
            <person name="Peeters S.H."/>
            <person name="Heuer A."/>
            <person name="Rast P."/>
            <person name="Oberbeckmann S."/>
            <person name="Bunk B."/>
            <person name="Jeske O."/>
            <person name="Meyerdierks A."/>
            <person name="Storesund J.E."/>
            <person name="Kallscheuer N."/>
            <person name="Luecker S."/>
            <person name="Lage O.M."/>
            <person name="Pohl T."/>
            <person name="Merkel B.J."/>
            <person name="Hornburger P."/>
            <person name="Mueller R.-W."/>
            <person name="Bruemmer F."/>
            <person name="Labrenz M."/>
            <person name="Spormann A.M."/>
            <person name="Op Den Camp H."/>
            <person name="Overmann J."/>
            <person name="Amann R."/>
            <person name="Jetten M.S.M."/>
            <person name="Mascher T."/>
            <person name="Medema M.H."/>
            <person name="Devos D.P."/>
            <person name="Kaster A.-K."/>
            <person name="Ovreas L."/>
            <person name="Rohde M."/>
            <person name="Galperin M.Y."/>
            <person name="Jogler C."/>
        </authorList>
    </citation>
    <scope>NUCLEOTIDE SEQUENCE [LARGE SCALE GENOMIC DNA]</scope>
    <source>
        <strain evidence="1 2">Poly51</strain>
    </source>
</reference>
<evidence type="ECO:0008006" key="3">
    <source>
        <dbReference type="Google" id="ProtNLM"/>
    </source>
</evidence>
<sequence>MDVVTVKRLATLFLSFGLAIALAGQTLAGIGPENVVVVVNAKSLISRTVANHYVHLRDIPIANVILLDDVPTGLAMTLEDFKAKILKPVLAEVDARKIANHVRVIAYSADFPTAVDVRSDIDKLPADGLKKIQLPTASITGVTSLYQFVLSDNPSYIDLGSNLYARGNMDRHFLNPFMDTERRDKFNQAKQDLVDEKFAEAGKQFSEIFEQSPTQAPIAIMAAEAYASAEDSENAEAMLVKALKAGWQSATYLTRSETLGPIIADEKYKAVLAQLSDHPLVAQGPVGFSGDVAWMGNGTASRESSDGVRYLLSCMLGVVHARGNTLEEAVEVLQRASTADRTYPDANFWFSLTADVRTTTRKPGMTDALLWLGHGKHKASIFRKTMPSETDDCVGLMLGTPTMVLLGKPFTFVPGAISENLTSYSAAFGTSSQTKMTELLQAGAAMTSGPVAEPFALQAKFPVPMMYGYYASGVSAIEAFYLSIQSPYQSLIVGDPITQPFARPPRGRFNFAVVDKLTGEKLLRLSYAPDNVVESDRRTTLGLVELYIDGKLVRVLPPMKSIEMGVAGAPPGFMELRTAVVGNDATQPRLSQSHWMKLVSSELVPVGSVSSDGNSVTCKAIGAERIEWRLFGRELESTDGETSAYTPDRSVLGSGPLLLQPWAIKGEQRIPGQPVVLP</sequence>
<protein>
    <recommendedName>
        <fullName evidence="3">TIGR03790 family protein</fullName>
    </recommendedName>
</protein>
<organism evidence="1 2">
    <name type="scientific">Rubripirellula tenax</name>
    <dbReference type="NCBI Taxonomy" id="2528015"/>
    <lineage>
        <taxon>Bacteria</taxon>
        <taxon>Pseudomonadati</taxon>
        <taxon>Planctomycetota</taxon>
        <taxon>Planctomycetia</taxon>
        <taxon>Pirellulales</taxon>
        <taxon>Pirellulaceae</taxon>
        <taxon>Rubripirellula</taxon>
    </lineage>
</organism>
<dbReference type="Gene3D" id="1.25.40.10">
    <property type="entry name" value="Tetratricopeptide repeat domain"/>
    <property type="match status" value="1"/>
</dbReference>
<dbReference type="SUPFAM" id="SSF48452">
    <property type="entry name" value="TPR-like"/>
    <property type="match status" value="1"/>
</dbReference>
<evidence type="ECO:0000313" key="1">
    <source>
        <dbReference type="EMBL" id="TWU50522.1"/>
    </source>
</evidence>
<proteinExistence type="predicted"/>
<name>A0A5C6EN01_9BACT</name>
<dbReference type="AlphaFoldDB" id="A0A5C6EN01"/>
<accession>A0A5C6EN01</accession>
<dbReference type="Proteomes" id="UP000318288">
    <property type="component" value="Unassembled WGS sequence"/>
</dbReference>